<name>S9V0Q2_9TRYP</name>
<gene>
    <name evidence="1" type="ORF">STCU_11329</name>
</gene>
<dbReference type="Proteomes" id="UP000015354">
    <property type="component" value="Unassembled WGS sequence"/>
</dbReference>
<dbReference type="InterPro" id="IPR053215">
    <property type="entry name" value="TKL_Ser/Thr_kinase"/>
</dbReference>
<reference evidence="1 2" key="1">
    <citation type="journal article" date="2013" name="PLoS ONE">
        <title>Predicting the Proteins of Angomonas deanei, Strigomonas culicis and Their Respective Endosymbionts Reveals New Aspects of the Trypanosomatidae Family.</title>
        <authorList>
            <person name="Motta M.C."/>
            <person name="Martins A.C."/>
            <person name="de Souza S.S."/>
            <person name="Catta-Preta C.M."/>
            <person name="Silva R."/>
            <person name="Klein C.C."/>
            <person name="de Almeida L.G."/>
            <person name="de Lima Cunha O."/>
            <person name="Ciapina L.P."/>
            <person name="Brocchi M."/>
            <person name="Colabardini A.C."/>
            <person name="de Araujo Lima B."/>
            <person name="Machado C.R."/>
            <person name="de Almeida Soares C.M."/>
            <person name="Probst C.M."/>
            <person name="de Menezes C.B."/>
            <person name="Thompson C.E."/>
            <person name="Bartholomeu D.C."/>
            <person name="Gradia D.F."/>
            <person name="Pavoni D.P."/>
            <person name="Grisard E.C."/>
            <person name="Fantinatti-Garboggini F."/>
            <person name="Marchini F.K."/>
            <person name="Rodrigues-Luiz G.F."/>
            <person name="Wagner G."/>
            <person name="Goldman G.H."/>
            <person name="Fietto J.L."/>
            <person name="Elias M.C."/>
            <person name="Goldman M.H."/>
            <person name="Sagot M.F."/>
            <person name="Pereira M."/>
            <person name="Stoco P.H."/>
            <person name="de Mendonca-Neto R.P."/>
            <person name="Teixeira S.M."/>
            <person name="Maciel T.E."/>
            <person name="de Oliveira Mendes T.A."/>
            <person name="Urmenyi T.P."/>
            <person name="de Souza W."/>
            <person name="Schenkman S."/>
            <person name="de Vasconcelos A.T."/>
        </authorList>
    </citation>
    <scope>NUCLEOTIDE SEQUENCE [LARGE SCALE GENOMIC DNA]</scope>
</reference>
<dbReference type="PANTHER" id="PTHR45756">
    <property type="entry name" value="PALMITOYLTRANSFERASE"/>
    <property type="match status" value="1"/>
</dbReference>
<evidence type="ECO:0000313" key="2">
    <source>
        <dbReference type="Proteomes" id="UP000015354"/>
    </source>
</evidence>
<protein>
    <recommendedName>
        <fullName evidence="3">Surface antigen-like protein</fullName>
    </recommendedName>
</protein>
<sequence>MARFTPTRKVCVCVENTVANCDTFNVNGTRIACSDGYCLYNKACFKCNVENCALCSKENFCSQCNTDQAFVVDSNGKCVYCTDHCATCTSAGCTVCSDGYTLSGDTCRASCNITDCNTCASATACATCNTGLTLMSDGTCSCNIANCKTCFNSVCKECAYGYIYNIAGRTCDVITSVTDASGRIQLRQSALALITSLIIFTVMLG</sequence>
<dbReference type="EMBL" id="ATMH01011272">
    <property type="protein sequence ID" value="EPY16385.1"/>
    <property type="molecule type" value="Genomic_DNA"/>
</dbReference>
<dbReference type="InterPro" id="IPR009030">
    <property type="entry name" value="Growth_fac_rcpt_cys_sf"/>
</dbReference>
<dbReference type="OrthoDB" id="27819at2759"/>
<evidence type="ECO:0008006" key="3">
    <source>
        <dbReference type="Google" id="ProtNLM"/>
    </source>
</evidence>
<dbReference type="PANTHER" id="PTHR45756:SF1">
    <property type="entry name" value="PROTEIN KINASE DOMAIN CONTAINING PROTEIN"/>
    <property type="match status" value="1"/>
</dbReference>
<dbReference type="SUPFAM" id="SSF57184">
    <property type="entry name" value="Growth factor receptor domain"/>
    <property type="match status" value="1"/>
</dbReference>
<dbReference type="AlphaFoldDB" id="S9V0Q2"/>
<evidence type="ECO:0000313" key="1">
    <source>
        <dbReference type="EMBL" id="EPY16385.1"/>
    </source>
</evidence>
<organism evidence="1 2">
    <name type="scientific">Strigomonas culicis</name>
    <dbReference type="NCBI Taxonomy" id="28005"/>
    <lineage>
        <taxon>Eukaryota</taxon>
        <taxon>Discoba</taxon>
        <taxon>Euglenozoa</taxon>
        <taxon>Kinetoplastea</taxon>
        <taxon>Metakinetoplastina</taxon>
        <taxon>Trypanosomatida</taxon>
        <taxon>Trypanosomatidae</taxon>
        <taxon>Strigomonadinae</taxon>
        <taxon>Strigomonas</taxon>
    </lineage>
</organism>
<accession>S9V0Q2</accession>
<proteinExistence type="predicted"/>
<keyword evidence="2" id="KW-1185">Reference proteome</keyword>
<comment type="caution">
    <text evidence="1">The sequence shown here is derived from an EMBL/GenBank/DDBJ whole genome shotgun (WGS) entry which is preliminary data.</text>
</comment>